<protein>
    <submittedName>
        <fullName evidence="1">10422_t:CDS:1</fullName>
    </submittedName>
</protein>
<evidence type="ECO:0000313" key="2">
    <source>
        <dbReference type="Proteomes" id="UP000789759"/>
    </source>
</evidence>
<comment type="caution">
    <text evidence="1">The sequence shown here is derived from an EMBL/GenBank/DDBJ whole genome shotgun (WGS) entry which is preliminary data.</text>
</comment>
<keyword evidence="2" id="KW-1185">Reference proteome</keyword>
<dbReference type="AlphaFoldDB" id="A0A9N9K7A8"/>
<reference evidence="1" key="1">
    <citation type="submission" date="2021-06" db="EMBL/GenBank/DDBJ databases">
        <authorList>
            <person name="Kallberg Y."/>
            <person name="Tangrot J."/>
            <person name="Rosling A."/>
        </authorList>
    </citation>
    <scope>NUCLEOTIDE SEQUENCE</scope>
    <source>
        <strain evidence="1">FL966</strain>
    </source>
</reference>
<dbReference type="EMBL" id="CAJVQA010039175">
    <property type="protein sequence ID" value="CAG8811757.1"/>
    <property type="molecule type" value="Genomic_DNA"/>
</dbReference>
<dbReference type="Proteomes" id="UP000789759">
    <property type="component" value="Unassembled WGS sequence"/>
</dbReference>
<accession>A0A9N9K7A8</accession>
<organism evidence="1 2">
    <name type="scientific">Cetraspora pellucida</name>
    <dbReference type="NCBI Taxonomy" id="1433469"/>
    <lineage>
        <taxon>Eukaryota</taxon>
        <taxon>Fungi</taxon>
        <taxon>Fungi incertae sedis</taxon>
        <taxon>Mucoromycota</taxon>
        <taxon>Glomeromycotina</taxon>
        <taxon>Glomeromycetes</taxon>
        <taxon>Diversisporales</taxon>
        <taxon>Gigasporaceae</taxon>
        <taxon>Cetraspora</taxon>
    </lineage>
</organism>
<proteinExistence type="predicted"/>
<name>A0A9N9K7A8_9GLOM</name>
<sequence>ASSNSSTSTTSQNETFDETCIDSAWKKCLSVLLGENIETSDLQEIIKTADHAIFITPLSLEPVILNLKKCTCVDECEIPNLIPQNSIGVELKITTNSPETLLFVEEALLGRLDDFSNTTDSADKIGVGEAVRPTLSQKVKEQLINLKTDRDSLIGLHGRHENNEDGVTWDDFVEVSKQTESRTVEVVSSVRNEMNNMWLNGVVEL</sequence>
<dbReference type="OrthoDB" id="2392308at2759"/>
<gene>
    <name evidence="1" type="ORF">CPELLU_LOCUS18725</name>
</gene>
<feature type="non-terminal residue" evidence="1">
    <location>
        <position position="205"/>
    </location>
</feature>
<evidence type="ECO:0000313" key="1">
    <source>
        <dbReference type="EMBL" id="CAG8811757.1"/>
    </source>
</evidence>